<evidence type="ECO:0000256" key="1">
    <source>
        <dbReference type="SAM" id="MobiDB-lite"/>
    </source>
</evidence>
<evidence type="ECO:0000313" key="2">
    <source>
        <dbReference type="EMBL" id="MCD7466161.1"/>
    </source>
</evidence>
<gene>
    <name evidence="2" type="ORF">HAX54_002590</name>
</gene>
<organism evidence="2 3">
    <name type="scientific">Datura stramonium</name>
    <name type="common">Jimsonweed</name>
    <name type="synonym">Common thornapple</name>
    <dbReference type="NCBI Taxonomy" id="4076"/>
    <lineage>
        <taxon>Eukaryota</taxon>
        <taxon>Viridiplantae</taxon>
        <taxon>Streptophyta</taxon>
        <taxon>Embryophyta</taxon>
        <taxon>Tracheophyta</taxon>
        <taxon>Spermatophyta</taxon>
        <taxon>Magnoliopsida</taxon>
        <taxon>eudicotyledons</taxon>
        <taxon>Gunneridae</taxon>
        <taxon>Pentapetalae</taxon>
        <taxon>asterids</taxon>
        <taxon>lamiids</taxon>
        <taxon>Solanales</taxon>
        <taxon>Solanaceae</taxon>
        <taxon>Solanoideae</taxon>
        <taxon>Datureae</taxon>
        <taxon>Datura</taxon>
    </lineage>
</organism>
<comment type="caution">
    <text evidence="2">The sequence shown here is derived from an EMBL/GenBank/DDBJ whole genome shotgun (WGS) entry which is preliminary data.</text>
</comment>
<proteinExistence type="predicted"/>
<evidence type="ECO:0000313" key="3">
    <source>
        <dbReference type="Proteomes" id="UP000823775"/>
    </source>
</evidence>
<sequence length="208" mass="22727">MCYRIPVRFEMSTGLGLLPRPRYGHPPSFNLVRVEIEGKIAGETTVKCAIFSPVSGGFQECGTDNLVLKENMVQDGNTDQIQRIIQCKLDENALNSSTGSESGQQQAIFSGSLQQIHPIRSGQRATASKCNSPSHEHQNNSTESQNPKFTPNNPNAPKEPKHDMLAVEQVGLTASPYKFKKVLLGTAHQSYPATLDESDDSRPSVCSL</sequence>
<accession>A0ABS8T510</accession>
<protein>
    <submittedName>
        <fullName evidence="2">Uncharacterized protein</fullName>
    </submittedName>
</protein>
<name>A0ABS8T510_DATST</name>
<feature type="compositionally biased region" description="Polar residues" evidence="1">
    <location>
        <begin position="123"/>
        <end position="155"/>
    </location>
</feature>
<reference evidence="2 3" key="1">
    <citation type="journal article" date="2021" name="BMC Genomics">
        <title>Datura genome reveals duplications of psychoactive alkaloid biosynthetic genes and high mutation rate following tissue culture.</title>
        <authorList>
            <person name="Rajewski A."/>
            <person name="Carter-House D."/>
            <person name="Stajich J."/>
            <person name="Litt A."/>
        </authorList>
    </citation>
    <scope>NUCLEOTIDE SEQUENCE [LARGE SCALE GENOMIC DNA]</scope>
    <source>
        <strain evidence="2">AR-01</strain>
    </source>
</reference>
<dbReference type="EMBL" id="JACEIK010001116">
    <property type="protein sequence ID" value="MCD7466161.1"/>
    <property type="molecule type" value="Genomic_DNA"/>
</dbReference>
<feature type="region of interest" description="Disordered" evidence="1">
    <location>
        <begin position="118"/>
        <end position="167"/>
    </location>
</feature>
<dbReference type="Proteomes" id="UP000823775">
    <property type="component" value="Unassembled WGS sequence"/>
</dbReference>
<keyword evidence="3" id="KW-1185">Reference proteome</keyword>